<gene>
    <name evidence="2" type="ORF">niasHT_022167</name>
</gene>
<accession>A0ABD2KPY3</accession>
<dbReference type="Gene3D" id="2.60.120.650">
    <property type="entry name" value="Cupin"/>
    <property type="match status" value="1"/>
</dbReference>
<keyword evidence="3" id="KW-1185">Reference proteome</keyword>
<organism evidence="2 3">
    <name type="scientific">Heterodera trifolii</name>
    <dbReference type="NCBI Taxonomy" id="157864"/>
    <lineage>
        <taxon>Eukaryota</taxon>
        <taxon>Metazoa</taxon>
        <taxon>Ecdysozoa</taxon>
        <taxon>Nematoda</taxon>
        <taxon>Chromadorea</taxon>
        <taxon>Rhabditida</taxon>
        <taxon>Tylenchina</taxon>
        <taxon>Tylenchomorpha</taxon>
        <taxon>Tylenchoidea</taxon>
        <taxon>Heteroderidae</taxon>
        <taxon>Heteroderinae</taxon>
        <taxon>Heterodera</taxon>
    </lineage>
</organism>
<reference evidence="2 3" key="1">
    <citation type="submission" date="2024-10" db="EMBL/GenBank/DDBJ databases">
        <authorList>
            <person name="Kim D."/>
        </authorList>
    </citation>
    <scope>NUCLEOTIDE SEQUENCE [LARGE SCALE GENOMIC DNA]</scope>
    <source>
        <strain evidence="2">BH-2024</strain>
    </source>
</reference>
<name>A0ABD2KPY3_9BILA</name>
<proteinExistence type="predicted"/>
<dbReference type="Proteomes" id="UP001620626">
    <property type="component" value="Unassembled WGS sequence"/>
</dbReference>
<dbReference type="PANTHER" id="PTHR10694">
    <property type="entry name" value="LYSINE-SPECIFIC DEMETHYLASE"/>
    <property type="match status" value="1"/>
</dbReference>
<protein>
    <recommendedName>
        <fullName evidence="1">JmjC domain-containing protein</fullName>
    </recommendedName>
</protein>
<comment type="caution">
    <text evidence="2">The sequence shown here is derived from an EMBL/GenBank/DDBJ whole genome shotgun (WGS) entry which is preliminary data.</text>
</comment>
<dbReference type="SUPFAM" id="SSF51197">
    <property type="entry name" value="Clavaminate synthase-like"/>
    <property type="match status" value="1"/>
</dbReference>
<evidence type="ECO:0000313" key="3">
    <source>
        <dbReference type="Proteomes" id="UP001620626"/>
    </source>
</evidence>
<dbReference type="Pfam" id="PF02373">
    <property type="entry name" value="JmjC"/>
    <property type="match status" value="1"/>
</dbReference>
<feature type="domain" description="JmjC" evidence="1">
    <location>
        <begin position="191"/>
        <end position="261"/>
    </location>
</feature>
<sequence length="396" mass="44492">MALPFALAKFNGALALCGDRRNGVLALSGGKRQRGASALWGKRQRDASALWQQRYPFVMATGALLFNMPKEEMRGFPKAPTVDLQKAVLPSEYQLTGLKEGLYEILPIHSAGWMSLEEYFGQQPALLGSSNIDEESIWANLPTRMLYHQEISITTRGKVPLGECLSCLPKILAPDLRNIPGITSPFCWAALERGLKQLLPLYSVCPEYLRHKCVLLSPHLLIKLGVPFTRIIQRPGQGIVTMEAAAHQVAKVGPSVAMAWNAATRNWLKYGRLAGYCACLPTTVRVNVEEICRHFMLDGIERGDAEVRDIWSDYNAGRGCSLYWFRNGEPFQVNDYWYKNAKETESTFSYKCCQEVVAGFHFSCGRKERSTNGANRERSILMSRLFNRINSSCLNW</sequence>
<dbReference type="EMBL" id="JBICBT010000697">
    <property type="protein sequence ID" value="KAL3104772.1"/>
    <property type="molecule type" value="Genomic_DNA"/>
</dbReference>
<evidence type="ECO:0000313" key="2">
    <source>
        <dbReference type="EMBL" id="KAL3104772.1"/>
    </source>
</evidence>
<dbReference type="InterPro" id="IPR003347">
    <property type="entry name" value="JmjC_dom"/>
</dbReference>
<dbReference type="AlphaFoldDB" id="A0ABD2KPY3"/>
<dbReference type="PANTHER" id="PTHR10694:SF7">
    <property type="entry name" value="[HISTONE H3]-TRIMETHYL-L-LYSINE(9) DEMETHYLASE"/>
    <property type="match status" value="1"/>
</dbReference>
<evidence type="ECO:0000259" key="1">
    <source>
        <dbReference type="Pfam" id="PF02373"/>
    </source>
</evidence>